<organism evidence="1 2">
    <name type="scientific">Novosphingobium panipatense</name>
    <dbReference type="NCBI Taxonomy" id="428991"/>
    <lineage>
        <taxon>Bacteria</taxon>
        <taxon>Pseudomonadati</taxon>
        <taxon>Pseudomonadota</taxon>
        <taxon>Alphaproteobacteria</taxon>
        <taxon>Sphingomonadales</taxon>
        <taxon>Sphingomonadaceae</taxon>
        <taxon>Novosphingobium</taxon>
    </lineage>
</organism>
<evidence type="ECO:0000313" key="1">
    <source>
        <dbReference type="EMBL" id="SMP58398.1"/>
    </source>
</evidence>
<dbReference type="Proteomes" id="UP001157910">
    <property type="component" value="Unassembled WGS sequence"/>
</dbReference>
<proteinExistence type="predicted"/>
<reference evidence="1 2" key="1">
    <citation type="submission" date="2017-05" db="EMBL/GenBank/DDBJ databases">
        <authorList>
            <person name="Varghese N."/>
            <person name="Submissions S."/>
        </authorList>
    </citation>
    <scope>NUCLEOTIDE SEQUENCE [LARGE SCALE GENOMIC DNA]</scope>
    <source>
        <strain evidence="1 2">SM16</strain>
    </source>
</reference>
<keyword evidence="2" id="KW-1185">Reference proteome</keyword>
<accession>A0ABY1Q3N9</accession>
<sequence>MTAQERYDMIDEALTNVLRAGKVEVTDQFMYHMQVYERCVRAALDLPSSAN</sequence>
<name>A0ABY1Q3N9_9SPHN</name>
<dbReference type="RefSeq" id="WP_283405436.1">
    <property type="nucleotide sequence ID" value="NZ_FXUI01000002.1"/>
</dbReference>
<gene>
    <name evidence="1" type="ORF">SAMN06296065_102463</name>
</gene>
<protein>
    <submittedName>
        <fullName evidence="1">Uncharacterized protein</fullName>
    </submittedName>
</protein>
<evidence type="ECO:0000313" key="2">
    <source>
        <dbReference type="Proteomes" id="UP001157910"/>
    </source>
</evidence>
<dbReference type="EMBL" id="FXUI01000002">
    <property type="protein sequence ID" value="SMP58398.1"/>
    <property type="molecule type" value="Genomic_DNA"/>
</dbReference>
<comment type="caution">
    <text evidence="1">The sequence shown here is derived from an EMBL/GenBank/DDBJ whole genome shotgun (WGS) entry which is preliminary data.</text>
</comment>